<evidence type="ECO:0008006" key="4">
    <source>
        <dbReference type="Google" id="ProtNLM"/>
    </source>
</evidence>
<reference evidence="2" key="1">
    <citation type="submission" date="2023-10" db="EMBL/GenBank/DDBJ databases">
        <authorList>
            <person name="Chen Y."/>
            <person name="Shah S."/>
            <person name="Dougan E. K."/>
            <person name="Thang M."/>
            <person name="Chan C."/>
        </authorList>
    </citation>
    <scope>NUCLEOTIDE SEQUENCE [LARGE SCALE GENOMIC DNA]</scope>
</reference>
<comment type="caution">
    <text evidence="2">The sequence shown here is derived from an EMBL/GenBank/DDBJ whole genome shotgun (WGS) entry which is preliminary data.</text>
</comment>
<dbReference type="Proteomes" id="UP001189429">
    <property type="component" value="Unassembled WGS sequence"/>
</dbReference>
<evidence type="ECO:0000313" key="3">
    <source>
        <dbReference type="Proteomes" id="UP001189429"/>
    </source>
</evidence>
<dbReference type="EMBL" id="CAUYUJ010017460">
    <property type="protein sequence ID" value="CAK0875010.1"/>
    <property type="molecule type" value="Genomic_DNA"/>
</dbReference>
<feature type="region of interest" description="Disordered" evidence="1">
    <location>
        <begin position="1017"/>
        <end position="1043"/>
    </location>
</feature>
<organism evidence="2 3">
    <name type="scientific">Prorocentrum cordatum</name>
    <dbReference type="NCBI Taxonomy" id="2364126"/>
    <lineage>
        <taxon>Eukaryota</taxon>
        <taxon>Sar</taxon>
        <taxon>Alveolata</taxon>
        <taxon>Dinophyceae</taxon>
        <taxon>Prorocentrales</taxon>
        <taxon>Prorocentraceae</taxon>
        <taxon>Prorocentrum</taxon>
    </lineage>
</organism>
<proteinExistence type="predicted"/>
<sequence length="1043" mass="115106">MYDFRECEVVARLGARLVAPLGGKCMTRDEWSTIDYFLVDRRLEAQVLGVEVMNKWSSRPRKQRRLRLHAKPVVSWIREPVAPTTLPMGCPIGSERNPVGWPALEASPLSQKDLDGVHAQVITALEVLQRHDLVGDAGARYRGRGEALRWRTVPQWAPRTWGHASQSRHAFHLQALEDLLRELFHLARRAEARPLDEPQRQRPGLLHERLLRRARWIHADIERGEVSQVAFDSASDERGQIDAVRTVIQGAAGHAGRGDQAAARAQLRQRFEEASMGNGQCRRPASDDKANADVAKGNATAAEPRAMCEDVHGVPRTWLEGAADDEPLPVLDGPAMRNVTGRFKERTGLGVENWNPRVLRHSSAAAVDAFAQLLMTVEASPLWLAQINLLVDFRIPKAAGGLRPIGKMPTLDLQGGPDCDAAATVLLDLAKCFEWVRLKHVWARGLRRGFPKRVLRIMLVSFSAARTVVLGDCYSNLVSVISAIVPGSRFAMAAAHLLMIEPCDITLARWPVDLSKCADDLALAQCGGAAEDAEGIAEAVTWFVGCLRDELDLEVSLSQGNELGKSAALGTSCWLARALRLRLRRLSIRVARESRHLCLDRLGETTDAQRGLGRRPGLRPVRRGRLKAMVDRSRPLKRAKAQGAAVWKVAKIGLKPAAIYGHKALALTPPEVQRARTMVGQALLGKTRLKSTSLRLACFGEDPGDAGVAPSIMQAAWRRQQVALLGDDAWKGLRGPASSVILTAREIGWTWPAWDTFITREGIHINVLQVCQRDVLAQANWDAKREQWARWIAADGERASLTAMPFIEPLRSFCDQHRRHWGAGMAFASQACMRALGTAQHRLGGCPGYWVHRQAMPATWQYAIETSLDRLRWDRGLTAHPGWKRPFTPQVERNIDRAELHAVAVVLDHAMPPLRVHVDRQSVLDGITADIGLGPNGIEFGKVKAHRTDAQLQGASAAERLVAMANRGADAWAGEGAAGGGNEWLAYVQQAWKETAAQVRFALNFQAELAERVFSTEDDWPDMQPPPPRGSQAPRIGLQLVAE</sequence>
<protein>
    <recommendedName>
        <fullName evidence="4">Reverse transcriptase domain-containing protein</fullName>
    </recommendedName>
</protein>
<name>A0ABN9VNQ2_9DINO</name>
<evidence type="ECO:0000313" key="2">
    <source>
        <dbReference type="EMBL" id="CAK0875010.1"/>
    </source>
</evidence>
<gene>
    <name evidence="2" type="ORF">PCOR1329_LOCUS59759</name>
</gene>
<keyword evidence="3" id="KW-1185">Reference proteome</keyword>
<evidence type="ECO:0000256" key="1">
    <source>
        <dbReference type="SAM" id="MobiDB-lite"/>
    </source>
</evidence>
<accession>A0ABN9VNQ2</accession>